<dbReference type="CDD" id="cd17316">
    <property type="entry name" value="MFS_SV2_like"/>
    <property type="match status" value="1"/>
</dbReference>
<feature type="transmembrane region" description="Helical" evidence="8">
    <location>
        <begin position="193"/>
        <end position="217"/>
    </location>
</feature>
<dbReference type="Pfam" id="PF00083">
    <property type="entry name" value="Sugar_tr"/>
    <property type="match status" value="1"/>
</dbReference>
<feature type="transmembrane region" description="Helical" evidence="8">
    <location>
        <begin position="405"/>
        <end position="424"/>
    </location>
</feature>
<proteinExistence type="inferred from homology"/>
<evidence type="ECO:0000256" key="5">
    <source>
        <dbReference type="ARBA" id="ARBA00022989"/>
    </source>
</evidence>
<dbReference type="InterPro" id="IPR011701">
    <property type="entry name" value="MFS"/>
</dbReference>
<protein>
    <recommendedName>
        <fullName evidence="9">Major facilitator superfamily (MFS) profile domain-containing protein</fullName>
    </recommendedName>
</protein>
<dbReference type="Proteomes" id="UP000663843">
    <property type="component" value="Unassembled WGS sequence"/>
</dbReference>
<keyword evidence="6 8" id="KW-0472">Membrane</keyword>
<feature type="domain" description="Major facilitator superfamily (MFS) profile" evidence="9">
    <location>
        <begin position="74"/>
        <end position="542"/>
    </location>
</feature>
<sequence length="547" mass="59549">MSTSDHSRPSTLAGVPTDIKITEQVLPDGSVDPVYQARAELLNDTIQRIGMGRYQVRKPSIPYEQETDFQKWHLFIVAGFGWLADILWIVVAGIILAPVVQEFKVQGPFLSLSTNIGLLVGALGWSAGSDVWGRKVSFNITLAIVGVFAMVAAASPNFTALAIFAALWSVGVGGNFPVDSAIFLEFLPATHQWLLTVLAIWSAFGALIASLVAWAILPNFSCEATATECRRSDNMGWRYYLILMGGLMIVLWIFRFFVFRLHESPKYLMGRGKLQEAVTVVHAVAKYNGRDTDLTVEQLEEAGGPREIPERKKEEEDGQAPLRPPVMDTSALGAFRRSLREYDGSLIKMLFATPKLAVSTSLIISVWAIIGLAVPLYNAFIPYYLSSRGAAYGDGSVYITYRNNVIIGLVALPAAPFGGWAVEIPHVGRKGTLSLFTILTGVFLFLSTTARTSNALLGWNCGYSFANNVMWAALYTVTPELFPTKVRGTGNGLASSANRIFGVMSPIIALYADLTTEVPIFVSGALFLFAGIVALLLPFEPRGKASL</sequence>
<dbReference type="AlphaFoldDB" id="A0A8H3DGV6"/>
<evidence type="ECO:0000259" key="9">
    <source>
        <dbReference type="PROSITE" id="PS50850"/>
    </source>
</evidence>
<dbReference type="InterPro" id="IPR036259">
    <property type="entry name" value="MFS_trans_sf"/>
</dbReference>
<accession>A0A8H3DGV6</accession>
<evidence type="ECO:0000256" key="3">
    <source>
        <dbReference type="ARBA" id="ARBA00022448"/>
    </source>
</evidence>
<dbReference type="GO" id="GO:0022857">
    <property type="term" value="F:transmembrane transporter activity"/>
    <property type="evidence" value="ECO:0007669"/>
    <property type="project" value="InterPro"/>
</dbReference>
<keyword evidence="3" id="KW-0813">Transport</keyword>
<evidence type="ECO:0000313" key="10">
    <source>
        <dbReference type="EMBL" id="CAE6526724.1"/>
    </source>
</evidence>
<keyword evidence="4 8" id="KW-0812">Transmembrane</keyword>
<dbReference type="PROSITE" id="PS50850">
    <property type="entry name" value="MFS"/>
    <property type="match status" value="1"/>
</dbReference>
<reference evidence="10" key="1">
    <citation type="submission" date="2021-01" db="EMBL/GenBank/DDBJ databases">
        <authorList>
            <person name="Kaushik A."/>
        </authorList>
    </citation>
    <scope>NUCLEOTIDE SEQUENCE</scope>
    <source>
        <strain evidence="10">AG2-2IIIB</strain>
    </source>
</reference>
<dbReference type="PANTHER" id="PTHR23511:SF12">
    <property type="entry name" value="TRANSPORTER, PUTATIVE (AFU_ORTHOLOGUE AFUA_7G01740)-RELATED"/>
    <property type="match status" value="1"/>
</dbReference>
<feature type="transmembrane region" description="Helical" evidence="8">
    <location>
        <begin position="518"/>
        <end position="539"/>
    </location>
</feature>
<evidence type="ECO:0000256" key="1">
    <source>
        <dbReference type="ARBA" id="ARBA00004141"/>
    </source>
</evidence>
<keyword evidence="5 8" id="KW-1133">Transmembrane helix</keyword>
<comment type="caution">
    <text evidence="10">The sequence shown here is derived from an EMBL/GenBank/DDBJ whole genome shotgun (WGS) entry which is preliminary data.</text>
</comment>
<evidence type="ECO:0000256" key="6">
    <source>
        <dbReference type="ARBA" id="ARBA00023136"/>
    </source>
</evidence>
<dbReference type="InterPro" id="IPR005828">
    <property type="entry name" value="MFS_sugar_transport-like"/>
</dbReference>
<name>A0A8H3DGV6_9AGAM</name>
<feature type="transmembrane region" description="Helical" evidence="8">
    <location>
        <begin position="72"/>
        <end position="97"/>
    </location>
</feature>
<dbReference type="PANTHER" id="PTHR23511">
    <property type="entry name" value="SYNAPTIC VESICLE GLYCOPROTEIN 2"/>
    <property type="match status" value="1"/>
</dbReference>
<dbReference type="Gene3D" id="1.20.1250.20">
    <property type="entry name" value="MFS general substrate transporter like domains"/>
    <property type="match status" value="1"/>
</dbReference>
<feature type="transmembrane region" description="Helical" evidence="8">
    <location>
        <begin position="356"/>
        <end position="385"/>
    </location>
</feature>
<comment type="subcellular location">
    <subcellularLocation>
        <location evidence="1">Membrane</location>
        <topology evidence="1">Multi-pass membrane protein</topology>
    </subcellularLocation>
</comment>
<organism evidence="10 11">
    <name type="scientific">Rhizoctonia solani</name>
    <dbReference type="NCBI Taxonomy" id="456999"/>
    <lineage>
        <taxon>Eukaryota</taxon>
        <taxon>Fungi</taxon>
        <taxon>Dikarya</taxon>
        <taxon>Basidiomycota</taxon>
        <taxon>Agaricomycotina</taxon>
        <taxon>Agaricomycetes</taxon>
        <taxon>Cantharellales</taxon>
        <taxon>Ceratobasidiaceae</taxon>
        <taxon>Rhizoctonia</taxon>
    </lineage>
</organism>
<evidence type="ECO:0000313" key="11">
    <source>
        <dbReference type="Proteomes" id="UP000663843"/>
    </source>
</evidence>
<feature type="transmembrane region" description="Helical" evidence="8">
    <location>
        <begin position="431"/>
        <end position="450"/>
    </location>
</feature>
<evidence type="ECO:0000256" key="8">
    <source>
        <dbReference type="SAM" id="Phobius"/>
    </source>
</evidence>
<evidence type="ECO:0000256" key="7">
    <source>
        <dbReference type="SAM" id="MobiDB-lite"/>
    </source>
</evidence>
<comment type="similarity">
    <text evidence="2">Belongs to the major facilitator superfamily.</text>
</comment>
<evidence type="ECO:0000256" key="4">
    <source>
        <dbReference type="ARBA" id="ARBA00022692"/>
    </source>
</evidence>
<feature type="compositionally biased region" description="Basic and acidic residues" evidence="7">
    <location>
        <begin position="303"/>
        <end position="315"/>
    </location>
</feature>
<feature type="transmembrane region" description="Helical" evidence="8">
    <location>
        <begin position="140"/>
        <end position="172"/>
    </location>
</feature>
<dbReference type="GO" id="GO:0016020">
    <property type="term" value="C:membrane"/>
    <property type="evidence" value="ECO:0007669"/>
    <property type="project" value="UniProtKB-SubCell"/>
</dbReference>
<dbReference type="EMBL" id="CAJMWT010007559">
    <property type="protein sequence ID" value="CAE6526724.1"/>
    <property type="molecule type" value="Genomic_DNA"/>
</dbReference>
<dbReference type="InterPro" id="IPR020846">
    <property type="entry name" value="MFS_dom"/>
</dbReference>
<dbReference type="Pfam" id="PF07690">
    <property type="entry name" value="MFS_1"/>
    <property type="match status" value="1"/>
</dbReference>
<feature type="transmembrane region" description="Helical" evidence="8">
    <location>
        <begin position="456"/>
        <end position="478"/>
    </location>
</feature>
<dbReference type="SUPFAM" id="SSF103473">
    <property type="entry name" value="MFS general substrate transporter"/>
    <property type="match status" value="1"/>
</dbReference>
<feature type="region of interest" description="Disordered" evidence="7">
    <location>
        <begin position="301"/>
        <end position="322"/>
    </location>
</feature>
<gene>
    <name evidence="10" type="ORF">RDB_LOCUS172829</name>
</gene>
<feature type="transmembrane region" description="Helical" evidence="8">
    <location>
        <begin position="237"/>
        <end position="258"/>
    </location>
</feature>
<evidence type="ECO:0000256" key="2">
    <source>
        <dbReference type="ARBA" id="ARBA00008335"/>
    </source>
</evidence>
<dbReference type="FunFam" id="1.20.1250.20:FF:000171">
    <property type="entry name" value="MFS general substrate transporter"/>
    <property type="match status" value="1"/>
</dbReference>
<feature type="transmembrane region" description="Helical" evidence="8">
    <location>
        <begin position="109"/>
        <end position="128"/>
    </location>
</feature>